<evidence type="ECO:0000313" key="4">
    <source>
        <dbReference type="Proteomes" id="UP000663792"/>
    </source>
</evidence>
<gene>
    <name evidence="3" type="ORF">JL106_12530</name>
</gene>
<protein>
    <recommendedName>
        <fullName evidence="2">DUF6318 domain-containing protein</fullName>
    </recommendedName>
</protein>
<comment type="caution">
    <text evidence="3">The sequence shown here is derived from an EMBL/GenBank/DDBJ whole genome shotgun (WGS) entry which is preliminary data.</text>
</comment>
<dbReference type="AlphaFoldDB" id="A0A938YHA6"/>
<evidence type="ECO:0000256" key="1">
    <source>
        <dbReference type="SAM" id="MobiDB-lite"/>
    </source>
</evidence>
<proteinExistence type="predicted"/>
<dbReference type="InterPro" id="IPR046281">
    <property type="entry name" value="DUF6318"/>
</dbReference>
<accession>A0A938YHA6</accession>
<feature type="compositionally biased region" description="Low complexity" evidence="1">
    <location>
        <begin position="1"/>
        <end position="14"/>
    </location>
</feature>
<dbReference type="RefSeq" id="WP_205261061.1">
    <property type="nucleotide sequence ID" value="NZ_JAERWK010000016.1"/>
</dbReference>
<name>A0A938YHA6_9ACTN</name>
<evidence type="ECO:0000259" key="2">
    <source>
        <dbReference type="Pfam" id="PF19843"/>
    </source>
</evidence>
<feature type="region of interest" description="Disordered" evidence="1">
    <location>
        <begin position="1"/>
        <end position="34"/>
    </location>
</feature>
<keyword evidence="4" id="KW-1185">Reference proteome</keyword>
<organism evidence="3 4">
    <name type="scientific">Nakamurella leprariae</name>
    <dbReference type="NCBI Taxonomy" id="2803911"/>
    <lineage>
        <taxon>Bacteria</taxon>
        <taxon>Bacillati</taxon>
        <taxon>Actinomycetota</taxon>
        <taxon>Actinomycetes</taxon>
        <taxon>Nakamurellales</taxon>
        <taxon>Nakamurellaceae</taxon>
        <taxon>Nakamurella</taxon>
    </lineage>
</organism>
<dbReference type="Pfam" id="PF19843">
    <property type="entry name" value="DUF6318"/>
    <property type="match status" value="1"/>
</dbReference>
<feature type="domain" description="DUF6318" evidence="2">
    <location>
        <begin position="13"/>
        <end position="159"/>
    </location>
</feature>
<dbReference type="EMBL" id="JAERWK010000016">
    <property type="protein sequence ID" value="MBM9468104.1"/>
    <property type="molecule type" value="Genomic_DNA"/>
</dbReference>
<sequence length="164" mass="17221">MALPTGPVTLTVPTDDIQPPANPPAPTLDVPAGASQKTVGGAEDFVKWWFGLPVAAINRGSTQVIRAYSAPACGECDRLISETEESIRERWSARPAENPAVVILDSIVAQDLATISLVGFAPATDYLDASGAVVETDTAYSVTAAVDVVWTGTQWQVAQVRGVE</sequence>
<evidence type="ECO:0000313" key="3">
    <source>
        <dbReference type="EMBL" id="MBM9468104.1"/>
    </source>
</evidence>
<dbReference type="Proteomes" id="UP000663792">
    <property type="component" value="Unassembled WGS sequence"/>
</dbReference>
<reference evidence="3" key="1">
    <citation type="submission" date="2021-01" db="EMBL/GenBank/DDBJ databases">
        <title>YIM 132084 draft genome.</title>
        <authorList>
            <person name="An D."/>
        </authorList>
    </citation>
    <scope>NUCLEOTIDE SEQUENCE</scope>
    <source>
        <strain evidence="3">YIM 132084</strain>
    </source>
</reference>